<comment type="caution">
    <text evidence="1">The sequence shown here is derived from an EMBL/GenBank/DDBJ whole genome shotgun (WGS) entry which is preliminary data.</text>
</comment>
<proteinExistence type="predicted"/>
<dbReference type="InterPro" id="IPR032675">
    <property type="entry name" value="LRR_dom_sf"/>
</dbReference>
<evidence type="ECO:0000313" key="1">
    <source>
        <dbReference type="EMBL" id="RYQ96070.1"/>
    </source>
</evidence>
<dbReference type="STRING" id="3818.A0A444Y2E0"/>
<keyword evidence="2" id="KW-1185">Reference proteome</keyword>
<gene>
    <name evidence="1" type="ORF">Ahy_B08g091578</name>
</gene>
<dbReference type="Proteomes" id="UP000289738">
    <property type="component" value="Chromosome B08"/>
</dbReference>
<accession>A0A444Y2E0</accession>
<dbReference type="AlphaFoldDB" id="A0A444Y2E0"/>
<evidence type="ECO:0000313" key="2">
    <source>
        <dbReference type="Proteomes" id="UP000289738"/>
    </source>
</evidence>
<dbReference type="SUPFAM" id="SSF52058">
    <property type="entry name" value="L domain-like"/>
    <property type="match status" value="1"/>
</dbReference>
<sequence>MATVCHAGTCNDVVPYLVPPSLFNPNSLCSLLLYVLLPLFLSLFLDYNNLTEAIPVTFNGLKNLKRLELLSNKLQGLVPPYMSLLNKINYLHTSDNFLIGELLMLAAGFPMEENFAGFEKSGLIAVDISNNKLRGTLRWFMAWMPKLSALLLENNKLSGMIPREY</sequence>
<dbReference type="EMBL" id="SDMP01000018">
    <property type="protein sequence ID" value="RYQ96070.1"/>
    <property type="molecule type" value="Genomic_DNA"/>
</dbReference>
<reference evidence="1 2" key="1">
    <citation type="submission" date="2019-01" db="EMBL/GenBank/DDBJ databases">
        <title>Sequencing of cultivated peanut Arachis hypogaea provides insights into genome evolution and oil improvement.</title>
        <authorList>
            <person name="Chen X."/>
        </authorList>
    </citation>
    <scope>NUCLEOTIDE SEQUENCE [LARGE SCALE GENOMIC DNA]</scope>
    <source>
        <strain evidence="2">cv. Fuhuasheng</strain>
        <tissue evidence="1">Leaves</tissue>
    </source>
</reference>
<protein>
    <submittedName>
        <fullName evidence="1">Uncharacterized protein</fullName>
    </submittedName>
</protein>
<dbReference type="PANTHER" id="PTHR48010:SF58">
    <property type="entry name" value="RECEPTOR PROTEIN KINASE-LIKE PROTEIN ZAR1"/>
    <property type="match status" value="1"/>
</dbReference>
<name>A0A444Y2E0_ARAHY</name>
<dbReference type="PANTHER" id="PTHR48010">
    <property type="entry name" value="OS05G0588300 PROTEIN"/>
    <property type="match status" value="1"/>
</dbReference>
<dbReference type="InterPro" id="IPR001611">
    <property type="entry name" value="Leu-rich_rpt"/>
</dbReference>
<dbReference type="InterPro" id="IPR050994">
    <property type="entry name" value="At_inactive_RLKs"/>
</dbReference>
<dbReference type="Gene3D" id="3.80.10.10">
    <property type="entry name" value="Ribonuclease Inhibitor"/>
    <property type="match status" value="1"/>
</dbReference>
<dbReference type="Pfam" id="PF13855">
    <property type="entry name" value="LRR_8"/>
    <property type="match status" value="1"/>
</dbReference>
<organism evidence="1 2">
    <name type="scientific">Arachis hypogaea</name>
    <name type="common">Peanut</name>
    <dbReference type="NCBI Taxonomy" id="3818"/>
    <lineage>
        <taxon>Eukaryota</taxon>
        <taxon>Viridiplantae</taxon>
        <taxon>Streptophyta</taxon>
        <taxon>Embryophyta</taxon>
        <taxon>Tracheophyta</taxon>
        <taxon>Spermatophyta</taxon>
        <taxon>Magnoliopsida</taxon>
        <taxon>eudicotyledons</taxon>
        <taxon>Gunneridae</taxon>
        <taxon>Pentapetalae</taxon>
        <taxon>rosids</taxon>
        <taxon>fabids</taxon>
        <taxon>Fabales</taxon>
        <taxon>Fabaceae</taxon>
        <taxon>Papilionoideae</taxon>
        <taxon>50 kb inversion clade</taxon>
        <taxon>dalbergioids sensu lato</taxon>
        <taxon>Dalbergieae</taxon>
        <taxon>Pterocarpus clade</taxon>
        <taxon>Arachis</taxon>
    </lineage>
</organism>